<reference evidence="13 14" key="1">
    <citation type="submission" date="2019-12" db="EMBL/GenBank/DDBJ databases">
        <title>Strain KN286 was isolated from seawater, which was collected from Caroline Seamount in the tropical western Pacific.</title>
        <authorList>
            <person name="Wang Q."/>
        </authorList>
    </citation>
    <scope>NUCLEOTIDE SEQUENCE [LARGE SCALE GENOMIC DNA]</scope>
    <source>
        <strain evidence="13 14">KN286</strain>
    </source>
</reference>
<dbReference type="Proteomes" id="UP000436016">
    <property type="component" value="Unassembled WGS sequence"/>
</dbReference>
<keyword evidence="8" id="KW-1133">Transmembrane helix</keyword>
<dbReference type="PRINTS" id="PR00604">
    <property type="entry name" value="CYTCHRMECIAB"/>
</dbReference>
<evidence type="ECO:0000256" key="11">
    <source>
        <dbReference type="PROSITE-ProRule" id="PRU00433"/>
    </source>
</evidence>
<dbReference type="InterPro" id="IPR009056">
    <property type="entry name" value="Cyt_c-like_dom"/>
</dbReference>
<keyword evidence="2" id="KW-0813">Transport</keyword>
<evidence type="ECO:0000256" key="4">
    <source>
        <dbReference type="ARBA" id="ARBA00022617"/>
    </source>
</evidence>
<comment type="subcellular location">
    <subcellularLocation>
        <location evidence="1">Cell membrane</location>
        <topology evidence="1">Single-pass membrane protein</topology>
    </subcellularLocation>
</comment>
<dbReference type="FunFam" id="1.10.760.10:FF:000026">
    <property type="entry name" value="Cytochrome C, membrane-bound"/>
    <property type="match status" value="1"/>
</dbReference>
<evidence type="ECO:0000256" key="3">
    <source>
        <dbReference type="ARBA" id="ARBA00022475"/>
    </source>
</evidence>
<evidence type="ECO:0000256" key="9">
    <source>
        <dbReference type="ARBA" id="ARBA00023004"/>
    </source>
</evidence>
<evidence type="ECO:0000313" key="14">
    <source>
        <dbReference type="Proteomes" id="UP000436016"/>
    </source>
</evidence>
<dbReference type="InterPro" id="IPR002327">
    <property type="entry name" value="Cyt_c_1A/1B"/>
</dbReference>
<dbReference type="GO" id="GO:0020037">
    <property type="term" value="F:heme binding"/>
    <property type="evidence" value="ECO:0007669"/>
    <property type="project" value="InterPro"/>
</dbReference>
<sequence length="171" mass="18120">MNTMEITKVVGGLCGTFLIFLLAKWGAETLYHTGDGHGDEAHSAYVIEVESDGDAAATDAPEVSIEELLASADVGKGERVFGKCKACHKLEDGANATGPHLFAVVNRQVAAVSGYDYSDGMAGHGGAWDVETLNSFLENPKDEVPGTKMSFAGLKKPEDRANLIAYLETVQ</sequence>
<keyword evidence="4 11" id="KW-0349">Heme</keyword>
<evidence type="ECO:0000259" key="12">
    <source>
        <dbReference type="PROSITE" id="PS51007"/>
    </source>
</evidence>
<dbReference type="PROSITE" id="PS51007">
    <property type="entry name" value="CYTC"/>
    <property type="match status" value="1"/>
</dbReference>
<evidence type="ECO:0000256" key="10">
    <source>
        <dbReference type="ARBA" id="ARBA00023136"/>
    </source>
</evidence>
<keyword evidence="6 11" id="KW-0479">Metal-binding</keyword>
<evidence type="ECO:0000256" key="8">
    <source>
        <dbReference type="ARBA" id="ARBA00022989"/>
    </source>
</evidence>
<proteinExistence type="predicted"/>
<keyword evidence="5" id="KW-0812">Transmembrane</keyword>
<feature type="domain" description="Cytochrome c" evidence="12">
    <location>
        <begin position="72"/>
        <end position="171"/>
    </location>
</feature>
<evidence type="ECO:0000256" key="2">
    <source>
        <dbReference type="ARBA" id="ARBA00022448"/>
    </source>
</evidence>
<dbReference type="RefSeq" id="WP_160851352.1">
    <property type="nucleotide sequence ID" value="NZ_WUWG01000001.1"/>
</dbReference>
<dbReference type="GO" id="GO:0009055">
    <property type="term" value="F:electron transfer activity"/>
    <property type="evidence" value="ECO:0007669"/>
    <property type="project" value="InterPro"/>
</dbReference>
<dbReference type="EMBL" id="WUWG01000001">
    <property type="protein sequence ID" value="MXU64201.1"/>
    <property type="molecule type" value="Genomic_DNA"/>
</dbReference>
<evidence type="ECO:0000256" key="7">
    <source>
        <dbReference type="ARBA" id="ARBA00022982"/>
    </source>
</evidence>
<protein>
    <submittedName>
        <fullName evidence="13">C-type cytochrome</fullName>
    </submittedName>
</protein>
<comment type="caution">
    <text evidence="13">The sequence shown here is derived from an EMBL/GenBank/DDBJ whole genome shotgun (WGS) entry which is preliminary data.</text>
</comment>
<dbReference type="GO" id="GO:0005886">
    <property type="term" value="C:plasma membrane"/>
    <property type="evidence" value="ECO:0007669"/>
    <property type="project" value="UniProtKB-SubCell"/>
</dbReference>
<dbReference type="Gene3D" id="1.10.760.10">
    <property type="entry name" value="Cytochrome c-like domain"/>
    <property type="match status" value="1"/>
</dbReference>
<dbReference type="PANTHER" id="PTHR11961">
    <property type="entry name" value="CYTOCHROME C"/>
    <property type="match status" value="1"/>
</dbReference>
<evidence type="ECO:0000256" key="6">
    <source>
        <dbReference type="ARBA" id="ARBA00022723"/>
    </source>
</evidence>
<keyword evidence="7" id="KW-0249">Electron transport</keyword>
<evidence type="ECO:0000313" key="13">
    <source>
        <dbReference type="EMBL" id="MXU64201.1"/>
    </source>
</evidence>
<organism evidence="13 14">
    <name type="scientific">Oceanomicrobium pacificus</name>
    <dbReference type="NCBI Taxonomy" id="2692916"/>
    <lineage>
        <taxon>Bacteria</taxon>
        <taxon>Pseudomonadati</taxon>
        <taxon>Pseudomonadota</taxon>
        <taxon>Alphaproteobacteria</taxon>
        <taxon>Rhodobacterales</taxon>
        <taxon>Paracoccaceae</taxon>
        <taxon>Oceanomicrobium</taxon>
    </lineage>
</organism>
<keyword evidence="3" id="KW-1003">Cell membrane</keyword>
<name>A0A6B0TZ70_9RHOB</name>
<dbReference type="AlphaFoldDB" id="A0A6B0TZ70"/>
<dbReference type="GO" id="GO:0046872">
    <property type="term" value="F:metal ion binding"/>
    <property type="evidence" value="ECO:0007669"/>
    <property type="project" value="UniProtKB-KW"/>
</dbReference>
<accession>A0A6B0TZ70</accession>
<dbReference type="Pfam" id="PF00034">
    <property type="entry name" value="Cytochrom_C"/>
    <property type="match status" value="1"/>
</dbReference>
<evidence type="ECO:0000256" key="1">
    <source>
        <dbReference type="ARBA" id="ARBA00004162"/>
    </source>
</evidence>
<evidence type="ECO:0000256" key="5">
    <source>
        <dbReference type="ARBA" id="ARBA00022692"/>
    </source>
</evidence>
<gene>
    <name evidence="13" type="ORF">GSH16_01985</name>
</gene>
<keyword evidence="14" id="KW-1185">Reference proteome</keyword>
<keyword evidence="10" id="KW-0472">Membrane</keyword>
<dbReference type="InterPro" id="IPR036909">
    <property type="entry name" value="Cyt_c-like_dom_sf"/>
</dbReference>
<keyword evidence="9 11" id="KW-0408">Iron</keyword>
<dbReference type="SUPFAM" id="SSF46626">
    <property type="entry name" value="Cytochrome c"/>
    <property type="match status" value="1"/>
</dbReference>